<comment type="catalytic activity">
    <reaction evidence="1 5">
        <text>ATP + protein L-histidine = ADP + protein N-phospho-L-histidine.</text>
        <dbReference type="EC" id="2.7.13.3"/>
    </reaction>
</comment>
<keyword evidence="2 5" id="KW-0808">Transferase</keyword>
<dbReference type="GO" id="GO:0004721">
    <property type="term" value="F:phosphoprotein phosphatase activity"/>
    <property type="evidence" value="ECO:0007669"/>
    <property type="project" value="UniProtKB-UniRule"/>
</dbReference>
<dbReference type="InterPro" id="IPR050482">
    <property type="entry name" value="Sensor_HK_TwoCompSys"/>
</dbReference>
<evidence type="ECO:0000256" key="4">
    <source>
        <dbReference type="ARBA" id="ARBA00023012"/>
    </source>
</evidence>
<comment type="caution">
    <text evidence="8">The sequence shown here is derived from an EMBL/GenBank/DDBJ whole genome shotgun (WGS) entry which is preliminary data.</text>
</comment>
<keyword evidence="5" id="KW-0963">Cytoplasm</keyword>
<dbReference type="GO" id="GO:0046983">
    <property type="term" value="F:protein dimerization activity"/>
    <property type="evidence" value="ECO:0007669"/>
    <property type="project" value="InterPro"/>
</dbReference>
<evidence type="ECO:0000256" key="3">
    <source>
        <dbReference type="ARBA" id="ARBA00022777"/>
    </source>
</evidence>
<accession>A0A919YV52</accession>
<gene>
    <name evidence="8" type="primary">degS</name>
    <name evidence="8" type="ORF">J40TS1_47230</name>
</gene>
<name>A0A919YV52_9BACL</name>
<dbReference type="InterPro" id="IPR003594">
    <property type="entry name" value="HATPase_dom"/>
</dbReference>
<dbReference type="Pfam" id="PF02518">
    <property type="entry name" value="HATPase_c"/>
    <property type="match status" value="1"/>
</dbReference>
<dbReference type="EMBL" id="BOSE01000012">
    <property type="protein sequence ID" value="GIP19081.1"/>
    <property type="molecule type" value="Genomic_DNA"/>
</dbReference>
<dbReference type="CDD" id="cd16917">
    <property type="entry name" value="HATPase_UhpB-NarQ-NarX-like"/>
    <property type="match status" value="1"/>
</dbReference>
<dbReference type="InterPro" id="IPR011712">
    <property type="entry name" value="Sig_transdc_His_kin_sub3_dim/P"/>
</dbReference>
<evidence type="ECO:0000256" key="1">
    <source>
        <dbReference type="ARBA" id="ARBA00000085"/>
    </source>
</evidence>
<proteinExistence type="predicted"/>
<dbReference type="Pfam" id="PF07730">
    <property type="entry name" value="HisKA_3"/>
    <property type="match status" value="1"/>
</dbReference>
<feature type="coiled-coil region" evidence="6">
    <location>
        <begin position="102"/>
        <end position="136"/>
    </location>
</feature>
<keyword evidence="4 5" id="KW-0902">Two-component regulatory system</keyword>
<comment type="function">
    <text evidence="5">Member of the two-component regulatory system DegS/DegU, which plays an important role in the transition growth phase.</text>
</comment>
<protein>
    <recommendedName>
        <fullName evidence="5">Signal transduction histidine-protein kinase/phosphatase DegS</fullName>
        <ecNumber evidence="5">2.7.13.3</ecNumber>
        <ecNumber evidence="5">3.1.3.-</ecNumber>
    </recommendedName>
</protein>
<comment type="subcellular location">
    <subcellularLocation>
        <location evidence="5">Cytoplasm</location>
    </subcellularLocation>
</comment>
<evidence type="ECO:0000259" key="7">
    <source>
        <dbReference type="SMART" id="SM00387"/>
    </source>
</evidence>
<organism evidence="8 9">
    <name type="scientific">Paenibacillus montaniterrae</name>
    <dbReference type="NCBI Taxonomy" id="429341"/>
    <lineage>
        <taxon>Bacteria</taxon>
        <taxon>Bacillati</taxon>
        <taxon>Bacillota</taxon>
        <taxon>Bacilli</taxon>
        <taxon>Bacillales</taxon>
        <taxon>Paenibacillaceae</taxon>
        <taxon>Paenibacillus</taxon>
    </lineage>
</organism>
<feature type="domain" description="Histidine kinase/HSP90-like ATPase" evidence="7">
    <location>
        <begin position="284"/>
        <end position="379"/>
    </location>
</feature>
<evidence type="ECO:0000256" key="2">
    <source>
        <dbReference type="ARBA" id="ARBA00022679"/>
    </source>
</evidence>
<evidence type="ECO:0000313" key="8">
    <source>
        <dbReference type="EMBL" id="GIP19081.1"/>
    </source>
</evidence>
<reference evidence="8" key="1">
    <citation type="submission" date="2021-03" db="EMBL/GenBank/DDBJ databases">
        <title>Antimicrobial resistance genes in bacteria isolated from Japanese honey, and their potential for conferring macrolide and lincosamide resistance in the American foulbrood pathogen Paenibacillus larvae.</title>
        <authorList>
            <person name="Okamoto M."/>
            <person name="Kumagai M."/>
            <person name="Kanamori H."/>
            <person name="Takamatsu D."/>
        </authorList>
    </citation>
    <scope>NUCLEOTIDE SEQUENCE</scope>
    <source>
        <strain evidence="8">J40TS1</strain>
    </source>
</reference>
<keyword evidence="5" id="KW-0547">Nucleotide-binding</keyword>
<dbReference type="AlphaFoldDB" id="A0A919YV52"/>
<dbReference type="GO" id="GO:0005524">
    <property type="term" value="F:ATP binding"/>
    <property type="evidence" value="ECO:0007669"/>
    <property type="project" value="UniProtKB-UniRule"/>
</dbReference>
<dbReference type="PANTHER" id="PTHR24421:SF55">
    <property type="entry name" value="SENSOR HISTIDINE KINASE YDFH"/>
    <property type="match status" value="1"/>
</dbReference>
<dbReference type="Proteomes" id="UP000683139">
    <property type="component" value="Unassembled WGS sequence"/>
</dbReference>
<feature type="coiled-coil region" evidence="6">
    <location>
        <begin position="31"/>
        <end position="65"/>
    </location>
</feature>
<dbReference type="SUPFAM" id="SSF55874">
    <property type="entry name" value="ATPase domain of HSP90 chaperone/DNA topoisomerase II/histidine kinase"/>
    <property type="match status" value="1"/>
</dbReference>
<dbReference type="PANTHER" id="PTHR24421">
    <property type="entry name" value="NITRATE/NITRITE SENSOR PROTEIN NARX-RELATED"/>
    <property type="match status" value="1"/>
</dbReference>
<dbReference type="InterPro" id="IPR036890">
    <property type="entry name" value="HATPase_C_sf"/>
</dbReference>
<dbReference type="GO" id="GO:0005737">
    <property type="term" value="C:cytoplasm"/>
    <property type="evidence" value="ECO:0007669"/>
    <property type="project" value="UniProtKB-SubCell"/>
</dbReference>
<evidence type="ECO:0000313" key="9">
    <source>
        <dbReference type="Proteomes" id="UP000683139"/>
    </source>
</evidence>
<dbReference type="SMART" id="SM00387">
    <property type="entry name" value="HATPase_c"/>
    <property type="match status" value="1"/>
</dbReference>
<keyword evidence="9" id="KW-1185">Reference proteome</keyword>
<keyword evidence="6" id="KW-0175">Coiled coil</keyword>
<dbReference type="EC" id="3.1.3.-" evidence="5"/>
<dbReference type="GO" id="GO:0016020">
    <property type="term" value="C:membrane"/>
    <property type="evidence" value="ECO:0007669"/>
    <property type="project" value="InterPro"/>
</dbReference>
<dbReference type="InterPro" id="IPR016381">
    <property type="entry name" value="Sig_transdc_His_kinase_DegS"/>
</dbReference>
<sequence>MVDHLSVDINRIFTNAIHVMENSKYQIYEVCESARSERTALEKELEQVLQQTVQVIEQVDKLELEYRYARIRLTEVSREFTRYGELDIKKAYEKATLIQLQLATLREQEKHLKLRRDDLQLRVRNVEKNIERAESIASQMNVVLEYLSGDLDNVTRILESAKNRQLLGLKIILAQEEERKRIAREIHDGPAQSLANLVLRTEIAERMASKKDFELVRLELSDLKGQVRSGLEEIRKIIFNLRPMALDDLGLIPTLRKLSQDFEERVKIHTTFEVFGKEVRLSSSMEAAIYRLIQEALSNVQKHAYASRVMINLSFFPEKLEINVKDNGKGFTRNPGKDDQTHYGIIGMYERVELLEGTIDIQSGADKGTEITIVIPLKNS</sequence>
<dbReference type="Gene3D" id="3.30.565.10">
    <property type="entry name" value="Histidine kinase-like ATPase, C-terminal domain"/>
    <property type="match status" value="1"/>
</dbReference>
<dbReference type="InterPro" id="IPR008595">
    <property type="entry name" value="DegS"/>
</dbReference>
<dbReference type="PIRSF" id="PIRSF003169">
    <property type="entry name" value="STHK_DegS"/>
    <property type="match status" value="1"/>
</dbReference>
<evidence type="ECO:0000256" key="5">
    <source>
        <dbReference type="PIRNR" id="PIRNR003169"/>
    </source>
</evidence>
<dbReference type="Pfam" id="PF05384">
    <property type="entry name" value="DegS"/>
    <property type="match status" value="1"/>
</dbReference>
<evidence type="ECO:0000256" key="6">
    <source>
        <dbReference type="SAM" id="Coils"/>
    </source>
</evidence>
<keyword evidence="5" id="KW-0904">Protein phosphatase</keyword>
<keyword evidence="5" id="KW-0067">ATP-binding</keyword>
<dbReference type="GO" id="GO:0000155">
    <property type="term" value="F:phosphorelay sensor kinase activity"/>
    <property type="evidence" value="ECO:0007669"/>
    <property type="project" value="UniProtKB-UniRule"/>
</dbReference>
<keyword evidence="3 5" id="KW-0418">Kinase</keyword>
<keyword evidence="5" id="KW-0378">Hydrolase</keyword>
<dbReference type="EC" id="2.7.13.3" evidence="5"/>
<dbReference type="Gene3D" id="1.20.5.1930">
    <property type="match status" value="1"/>
</dbReference>